<dbReference type="EMBL" id="CM046118">
    <property type="protein sequence ID" value="KAI8438151.1"/>
    <property type="molecule type" value="Genomic_DNA"/>
</dbReference>
<comment type="caution">
    <text evidence="1">The sequence shown here is derived from an EMBL/GenBank/DDBJ whole genome shotgun (WGS) entry which is preliminary data.</text>
</comment>
<evidence type="ECO:0000313" key="1">
    <source>
        <dbReference type="EMBL" id="KAI8438151.1"/>
    </source>
</evidence>
<name>A0ACC0KQ33_CHOFU</name>
<sequence length="745" mass="81573">MADNNDNRGGLWGGLLSNSGHPADDNYDDDDDNDDNDDNDDERHGCLTLHAETQQCKHCCFTAELASKMVVAIRAVLAQAPTTCKSLASYSKFISQFLPTMERKIIICEVERQGLDAELYYVREGVVNTYATGFIVPVPAHIADLEFMWQSLGRKPLPYVMGIDYESRGAMLPPQVNISERGMVPTTLQAFRVRLPCTGSRSAEILVTMQMNISAPDRNHKDVRLVFKRNKICLKATVEHALRPEFGVQEHLLVPSRHSESKKAKFVGSIRVERVDKNLASLQPTPSCLADVLEDLIANSYKFISLSTIVTHNETAMLAGDASRGSSGVAFAAGGCAAAALALLAAAAAAGTLYRRGGKARHHDSIHTSYTTAAYGSHQNVLLRLDTLGRPPSSTGSYATIASLHKFPFGSRRSPSPYATTHIGEHVYAKPESRVSYYAASNLTHVSQNTVTKDRITDPAEQLRYLTTPRSNIRLEILVHEGTFGRVYKGVFKRGDTYEEVIVKTVSEAASAMQAALLVAEGLRFCGLVHNNVLAPFAACAEEARKPLLVYCCASHSSNLKRFLTSCRLGHQAAPATRELVELGAQVACGLSYLHVQRIIHADVAARNCIVDEKLRLKVTDNGLSRDLFPDDYHCLGDNENRPVKWMAPEALLQNQYTTSSDVWSLGVALWELATLGASPLAELDAADVGSFVSEGYRPSQPHNCPDELYGLISWCWTTSPPARPTAPQLLAALHDFRQALSTYI</sequence>
<proteinExistence type="predicted"/>
<accession>A0ACC0KQ33</accession>
<organism evidence="1 2">
    <name type="scientific">Choristoneura fumiferana</name>
    <name type="common">Spruce budworm moth</name>
    <name type="synonym">Archips fumiferana</name>
    <dbReference type="NCBI Taxonomy" id="7141"/>
    <lineage>
        <taxon>Eukaryota</taxon>
        <taxon>Metazoa</taxon>
        <taxon>Ecdysozoa</taxon>
        <taxon>Arthropoda</taxon>
        <taxon>Hexapoda</taxon>
        <taxon>Insecta</taxon>
        <taxon>Pterygota</taxon>
        <taxon>Neoptera</taxon>
        <taxon>Endopterygota</taxon>
        <taxon>Lepidoptera</taxon>
        <taxon>Glossata</taxon>
        <taxon>Ditrysia</taxon>
        <taxon>Tortricoidea</taxon>
        <taxon>Tortricidae</taxon>
        <taxon>Tortricinae</taxon>
        <taxon>Choristoneura</taxon>
    </lineage>
</organism>
<protein>
    <submittedName>
        <fullName evidence="1">Uncharacterized protein</fullName>
    </submittedName>
</protein>
<gene>
    <name evidence="1" type="ORF">MSG28_010775</name>
</gene>
<keyword evidence="2" id="KW-1185">Reference proteome</keyword>
<evidence type="ECO:0000313" key="2">
    <source>
        <dbReference type="Proteomes" id="UP001064048"/>
    </source>
</evidence>
<dbReference type="Proteomes" id="UP001064048">
    <property type="component" value="Chromosome 18"/>
</dbReference>
<reference evidence="1 2" key="1">
    <citation type="journal article" date="2022" name="Genome Biol. Evol.">
        <title>The Spruce Budworm Genome: Reconstructing the Evolutionary History of Antifreeze Proteins.</title>
        <authorList>
            <person name="Beliveau C."/>
            <person name="Gagne P."/>
            <person name="Picq S."/>
            <person name="Vernygora O."/>
            <person name="Keeling C.I."/>
            <person name="Pinkney K."/>
            <person name="Doucet D."/>
            <person name="Wen F."/>
            <person name="Johnston J.S."/>
            <person name="Maaroufi H."/>
            <person name="Boyle B."/>
            <person name="Laroche J."/>
            <person name="Dewar K."/>
            <person name="Juretic N."/>
            <person name="Blackburn G."/>
            <person name="Nisole A."/>
            <person name="Brunet B."/>
            <person name="Brandao M."/>
            <person name="Lumley L."/>
            <person name="Duan J."/>
            <person name="Quan G."/>
            <person name="Lucarotti C.J."/>
            <person name="Roe A.D."/>
            <person name="Sperling F.A.H."/>
            <person name="Levesque R.C."/>
            <person name="Cusson M."/>
        </authorList>
    </citation>
    <scope>NUCLEOTIDE SEQUENCE [LARGE SCALE GENOMIC DNA]</scope>
    <source>
        <strain evidence="1">Glfc:IPQL:Cfum</strain>
    </source>
</reference>